<dbReference type="CDD" id="cd05403">
    <property type="entry name" value="NT_KNTase_like"/>
    <property type="match status" value="1"/>
</dbReference>
<dbReference type="GO" id="GO:0016779">
    <property type="term" value="F:nucleotidyltransferase activity"/>
    <property type="evidence" value="ECO:0007669"/>
    <property type="project" value="InterPro"/>
</dbReference>
<dbReference type="OrthoDB" id="8447086at2"/>
<name>A0A2N5DSP5_9GAMM</name>
<reference evidence="2 3" key="1">
    <citation type="submission" date="2017-12" db="EMBL/GenBank/DDBJ databases">
        <title>Characterization of six clinical isolates of Enterochimera gen. nov., a novel genus of the Yersiniaciae family and the three species Enterochimera arupensis sp. nov., Enterochimera coloradensis sp. nov, and Enterochimera californica sp. nov.</title>
        <authorList>
            <person name="Rossi A."/>
            <person name="Fisher M."/>
        </authorList>
    </citation>
    <scope>NUCLEOTIDE SEQUENCE [LARGE SCALE GENOMIC DNA]</scope>
    <source>
        <strain evidence="3">2016-Iso4</strain>
    </source>
</reference>
<dbReference type="EMBL" id="PJZH01000064">
    <property type="protein sequence ID" value="PLR29149.1"/>
    <property type="molecule type" value="Genomic_DNA"/>
</dbReference>
<feature type="non-terminal residue" evidence="2">
    <location>
        <position position="216"/>
    </location>
</feature>
<sequence length="216" mass="24910">MAILSLALYGSRARGDFNNFSDIDLFAVTNEDHYKMIVDGSSNLACYPEKLALQRADSGDLFILHICEEAKEIYCDGFGIESIRSAFRYKDDYMHEKLCAADLAWFLMDFSSSFRNVFLLNKRMAWCVRTILIASSAEVRNPIFSREDLASFSGEEKVGKFIMLKDSSNLDLLIFKDIEDFLINFGFQRPKLNDLSRNAYWKRFKQNKNAMGIKTF</sequence>
<keyword evidence="2" id="KW-0808">Transferase</keyword>
<accession>A0A2N5DSP5</accession>
<comment type="caution">
    <text evidence="2">The sequence shown here is derived from an EMBL/GenBank/DDBJ whole genome shotgun (WGS) entry which is preliminary data.</text>
</comment>
<keyword evidence="3" id="KW-1185">Reference proteome</keyword>
<dbReference type="Proteomes" id="UP000234503">
    <property type="component" value="Unassembled WGS sequence"/>
</dbReference>
<dbReference type="InterPro" id="IPR002934">
    <property type="entry name" value="Polymerase_NTP_transf_dom"/>
</dbReference>
<protein>
    <submittedName>
        <fullName evidence="2">Nucleotidyltransferase domain-containing protein</fullName>
    </submittedName>
</protein>
<evidence type="ECO:0000313" key="2">
    <source>
        <dbReference type="EMBL" id="PLR29149.1"/>
    </source>
</evidence>
<evidence type="ECO:0000259" key="1">
    <source>
        <dbReference type="Pfam" id="PF01909"/>
    </source>
</evidence>
<evidence type="ECO:0000313" key="3">
    <source>
        <dbReference type="Proteomes" id="UP000234503"/>
    </source>
</evidence>
<dbReference type="Gene3D" id="3.30.460.10">
    <property type="entry name" value="Beta Polymerase, domain 2"/>
    <property type="match status" value="1"/>
</dbReference>
<dbReference type="Pfam" id="PF01909">
    <property type="entry name" value="NTP_transf_2"/>
    <property type="match status" value="1"/>
</dbReference>
<proteinExistence type="predicted"/>
<dbReference type="RefSeq" id="WP_101827042.1">
    <property type="nucleotide sequence ID" value="NZ_PJZH01000064.1"/>
</dbReference>
<gene>
    <name evidence="2" type="ORF">CYR32_21160</name>
</gene>
<feature type="domain" description="Polymerase nucleotidyl transferase" evidence="1">
    <location>
        <begin position="5"/>
        <end position="57"/>
    </location>
</feature>
<dbReference type="InterPro" id="IPR043519">
    <property type="entry name" value="NT_sf"/>
</dbReference>
<dbReference type="SUPFAM" id="SSF81301">
    <property type="entry name" value="Nucleotidyltransferase"/>
    <property type="match status" value="1"/>
</dbReference>
<organism evidence="2 3">
    <name type="scientific">Chimaeribacter coloradensis</name>
    <dbReference type="NCBI Taxonomy" id="2060068"/>
    <lineage>
        <taxon>Bacteria</taxon>
        <taxon>Pseudomonadati</taxon>
        <taxon>Pseudomonadota</taxon>
        <taxon>Gammaproteobacteria</taxon>
        <taxon>Enterobacterales</taxon>
        <taxon>Yersiniaceae</taxon>
        <taxon>Chimaeribacter</taxon>
    </lineage>
</organism>
<dbReference type="AlphaFoldDB" id="A0A2N5DSP5"/>